<dbReference type="InterPro" id="IPR011009">
    <property type="entry name" value="Kinase-like_dom_sf"/>
</dbReference>
<evidence type="ECO:0000256" key="11">
    <source>
        <dbReference type="RuleBase" id="RU000304"/>
    </source>
</evidence>
<dbReference type="Gene3D" id="1.10.510.10">
    <property type="entry name" value="Transferase(Phosphotransferase) domain 1"/>
    <property type="match status" value="1"/>
</dbReference>
<feature type="compositionally biased region" description="Polar residues" evidence="12">
    <location>
        <begin position="26"/>
        <end position="36"/>
    </location>
</feature>
<dbReference type="OrthoDB" id="6513151at2759"/>
<keyword evidence="5" id="KW-0418">Kinase</keyword>
<keyword evidence="15" id="KW-1185">Reference proteome</keyword>
<protein>
    <recommendedName>
        <fullName evidence="1">non-specific serine/threonine protein kinase</fullName>
        <ecNumber evidence="1">2.7.11.1</ecNumber>
    </recommendedName>
    <alternativeName>
        <fullName evidence="9">Halotolerance protein 4</fullName>
    </alternativeName>
</protein>
<dbReference type="EC" id="2.7.11.1" evidence="1"/>
<feature type="region of interest" description="Disordered" evidence="12">
    <location>
        <begin position="1"/>
        <end position="72"/>
    </location>
</feature>
<comment type="catalytic activity">
    <reaction evidence="7">
        <text>L-threonyl-[protein] + ATP = O-phospho-L-threonyl-[protein] + ADP + H(+)</text>
        <dbReference type="Rhea" id="RHEA:46608"/>
        <dbReference type="Rhea" id="RHEA-COMP:11060"/>
        <dbReference type="Rhea" id="RHEA-COMP:11605"/>
        <dbReference type="ChEBI" id="CHEBI:15378"/>
        <dbReference type="ChEBI" id="CHEBI:30013"/>
        <dbReference type="ChEBI" id="CHEBI:30616"/>
        <dbReference type="ChEBI" id="CHEBI:61977"/>
        <dbReference type="ChEBI" id="CHEBI:456216"/>
        <dbReference type="EC" id="2.7.11.1"/>
    </reaction>
</comment>
<evidence type="ECO:0000256" key="7">
    <source>
        <dbReference type="ARBA" id="ARBA00047899"/>
    </source>
</evidence>
<evidence type="ECO:0000256" key="5">
    <source>
        <dbReference type="ARBA" id="ARBA00022777"/>
    </source>
</evidence>
<dbReference type="PANTHER" id="PTHR24343">
    <property type="entry name" value="SERINE/THREONINE KINASE"/>
    <property type="match status" value="1"/>
</dbReference>
<evidence type="ECO:0000256" key="3">
    <source>
        <dbReference type="ARBA" id="ARBA00022679"/>
    </source>
</evidence>
<dbReference type="Pfam" id="PF00069">
    <property type="entry name" value="Pkinase"/>
    <property type="match status" value="1"/>
</dbReference>
<dbReference type="PROSITE" id="PS00108">
    <property type="entry name" value="PROTEIN_KINASE_ST"/>
    <property type="match status" value="1"/>
</dbReference>
<dbReference type="SMART" id="SM00220">
    <property type="entry name" value="S_TKc"/>
    <property type="match status" value="1"/>
</dbReference>
<dbReference type="InterPro" id="IPR000719">
    <property type="entry name" value="Prot_kinase_dom"/>
</dbReference>
<gene>
    <name evidence="14" type="ORF">M501DRAFT_928502</name>
</gene>
<dbReference type="Proteomes" id="UP000799429">
    <property type="component" value="Unassembled WGS sequence"/>
</dbReference>
<dbReference type="SUPFAM" id="SSF56112">
    <property type="entry name" value="Protein kinase-like (PK-like)"/>
    <property type="match status" value="1"/>
</dbReference>
<dbReference type="AlphaFoldDB" id="A0A9P4SEZ4"/>
<dbReference type="PROSITE" id="PS50011">
    <property type="entry name" value="PROTEIN_KINASE_DOM"/>
    <property type="match status" value="1"/>
</dbReference>
<dbReference type="EMBL" id="MU006091">
    <property type="protein sequence ID" value="KAF2841626.1"/>
    <property type="molecule type" value="Genomic_DNA"/>
</dbReference>
<dbReference type="PROSITE" id="PS00107">
    <property type="entry name" value="PROTEIN_KINASE_ATP"/>
    <property type="match status" value="1"/>
</dbReference>
<dbReference type="GO" id="GO:0004674">
    <property type="term" value="F:protein serine/threonine kinase activity"/>
    <property type="evidence" value="ECO:0007669"/>
    <property type="project" value="UniProtKB-KW"/>
</dbReference>
<dbReference type="FunFam" id="1.10.510.10:FF:000183">
    <property type="entry name" value="Serine/threonine-protein kinase hal4"/>
    <property type="match status" value="1"/>
</dbReference>
<evidence type="ECO:0000256" key="2">
    <source>
        <dbReference type="ARBA" id="ARBA00022527"/>
    </source>
</evidence>
<reference evidence="14" key="1">
    <citation type="journal article" date="2020" name="Stud. Mycol.">
        <title>101 Dothideomycetes genomes: a test case for predicting lifestyles and emergence of pathogens.</title>
        <authorList>
            <person name="Haridas S."/>
            <person name="Albert R."/>
            <person name="Binder M."/>
            <person name="Bloem J."/>
            <person name="Labutti K."/>
            <person name="Salamov A."/>
            <person name="Andreopoulos B."/>
            <person name="Baker S."/>
            <person name="Barry K."/>
            <person name="Bills G."/>
            <person name="Bluhm B."/>
            <person name="Cannon C."/>
            <person name="Castanera R."/>
            <person name="Culley D."/>
            <person name="Daum C."/>
            <person name="Ezra D."/>
            <person name="Gonzalez J."/>
            <person name="Henrissat B."/>
            <person name="Kuo A."/>
            <person name="Liang C."/>
            <person name="Lipzen A."/>
            <person name="Lutzoni F."/>
            <person name="Magnuson J."/>
            <person name="Mondo S."/>
            <person name="Nolan M."/>
            <person name="Ohm R."/>
            <person name="Pangilinan J."/>
            <person name="Park H.-J."/>
            <person name="Ramirez L."/>
            <person name="Alfaro M."/>
            <person name="Sun H."/>
            <person name="Tritt A."/>
            <person name="Yoshinaga Y."/>
            <person name="Zwiers L.-H."/>
            <person name="Turgeon B."/>
            <person name="Goodwin S."/>
            <person name="Spatafora J."/>
            <person name="Crous P."/>
            <person name="Grigoriev I."/>
        </authorList>
    </citation>
    <scope>NUCLEOTIDE SEQUENCE</scope>
    <source>
        <strain evidence="14">CBS 101060</strain>
    </source>
</reference>
<evidence type="ECO:0000313" key="15">
    <source>
        <dbReference type="Proteomes" id="UP000799429"/>
    </source>
</evidence>
<keyword evidence="6 10" id="KW-0067">ATP-binding</keyword>
<dbReference type="GO" id="GO:0030003">
    <property type="term" value="P:intracellular monoatomic cation homeostasis"/>
    <property type="evidence" value="ECO:0007669"/>
    <property type="project" value="TreeGrafter"/>
</dbReference>
<evidence type="ECO:0000256" key="9">
    <source>
        <dbReference type="ARBA" id="ARBA00078109"/>
    </source>
</evidence>
<evidence type="ECO:0000313" key="14">
    <source>
        <dbReference type="EMBL" id="KAF2841626.1"/>
    </source>
</evidence>
<dbReference type="CDD" id="cd13994">
    <property type="entry name" value="STKc_HAL4_like"/>
    <property type="match status" value="1"/>
</dbReference>
<feature type="compositionally biased region" description="Basic and acidic residues" evidence="12">
    <location>
        <begin position="49"/>
        <end position="69"/>
    </location>
</feature>
<dbReference type="PANTHER" id="PTHR24343:SF558">
    <property type="entry name" value="PROTEIN KINASE DOMAIN-CONTAINING PROTEIN"/>
    <property type="match status" value="1"/>
</dbReference>
<comment type="similarity">
    <text evidence="11">Belongs to the protein kinase superfamily.</text>
</comment>
<feature type="domain" description="Protein kinase" evidence="13">
    <location>
        <begin position="154"/>
        <end position="426"/>
    </location>
</feature>
<name>A0A9P4SEZ4_9PEZI</name>
<feature type="binding site" evidence="10">
    <location>
        <position position="188"/>
    </location>
    <ligand>
        <name>ATP</name>
        <dbReference type="ChEBI" id="CHEBI:30616"/>
    </ligand>
</feature>
<keyword evidence="2 11" id="KW-0723">Serine/threonine-protein kinase</keyword>
<evidence type="ECO:0000256" key="6">
    <source>
        <dbReference type="ARBA" id="ARBA00022840"/>
    </source>
</evidence>
<organism evidence="14 15">
    <name type="scientific">Patellaria atrata CBS 101060</name>
    <dbReference type="NCBI Taxonomy" id="1346257"/>
    <lineage>
        <taxon>Eukaryota</taxon>
        <taxon>Fungi</taxon>
        <taxon>Dikarya</taxon>
        <taxon>Ascomycota</taxon>
        <taxon>Pezizomycotina</taxon>
        <taxon>Dothideomycetes</taxon>
        <taxon>Dothideomycetes incertae sedis</taxon>
        <taxon>Patellariales</taxon>
        <taxon>Patellariaceae</taxon>
        <taxon>Patellaria</taxon>
    </lineage>
</organism>
<keyword evidence="4 10" id="KW-0547">Nucleotide-binding</keyword>
<comment type="catalytic activity">
    <reaction evidence="8">
        <text>L-seryl-[protein] + ATP = O-phospho-L-seryl-[protein] + ADP + H(+)</text>
        <dbReference type="Rhea" id="RHEA:17989"/>
        <dbReference type="Rhea" id="RHEA-COMP:9863"/>
        <dbReference type="Rhea" id="RHEA-COMP:11604"/>
        <dbReference type="ChEBI" id="CHEBI:15378"/>
        <dbReference type="ChEBI" id="CHEBI:29999"/>
        <dbReference type="ChEBI" id="CHEBI:30616"/>
        <dbReference type="ChEBI" id="CHEBI:83421"/>
        <dbReference type="ChEBI" id="CHEBI:456216"/>
        <dbReference type="EC" id="2.7.11.1"/>
    </reaction>
</comment>
<dbReference type="InterPro" id="IPR017441">
    <property type="entry name" value="Protein_kinase_ATP_BS"/>
</dbReference>
<evidence type="ECO:0000259" key="13">
    <source>
        <dbReference type="PROSITE" id="PS50011"/>
    </source>
</evidence>
<evidence type="ECO:0000256" key="10">
    <source>
        <dbReference type="PROSITE-ProRule" id="PRU10141"/>
    </source>
</evidence>
<dbReference type="GO" id="GO:0005524">
    <property type="term" value="F:ATP binding"/>
    <property type="evidence" value="ECO:0007669"/>
    <property type="project" value="UniProtKB-UniRule"/>
</dbReference>
<evidence type="ECO:0000256" key="12">
    <source>
        <dbReference type="SAM" id="MobiDB-lite"/>
    </source>
</evidence>
<accession>A0A9P4SEZ4</accession>
<evidence type="ECO:0000256" key="8">
    <source>
        <dbReference type="ARBA" id="ARBA00048679"/>
    </source>
</evidence>
<dbReference type="GO" id="GO:0005829">
    <property type="term" value="C:cytosol"/>
    <property type="evidence" value="ECO:0007669"/>
    <property type="project" value="TreeGrafter"/>
</dbReference>
<evidence type="ECO:0000256" key="1">
    <source>
        <dbReference type="ARBA" id="ARBA00012513"/>
    </source>
</evidence>
<keyword evidence="3" id="KW-0808">Transferase</keyword>
<proteinExistence type="inferred from homology"/>
<sequence length="439" mass="50070">MFRSREPDSSRDASTEALVEKAAENFTRNGTPSLNGTKAVPARQGSYSEAKKNSIERTKSASIKKKDDAPTAVSSRFWMTEDGNHEHHLKVQKRNEKLTNIFQDLMGRKRKDGEDPPLSLMASWVDQIRNEKDKMAADQKGGPNATMSLVQKYGKCQEVVGRGAFGIVRVAHKTDAKDPRREQLFAVKEFRQRPGESDKKYQKRLTSEFCISSSMQHPNVIHTLDLLKDDKGDFCEVMEYCAGGDLYTLILTAGTLEVLEADCFFKQLMRGVEYMHEMGVAHRDLKPENLLLTSHGSIKITDFGNGECFRMAWEKEAHMTAGLCGSAPYIAPEEYIDQEFDPRAVDVWACGIIYMAMRSGRHLWRVARKGEDEFFTRYLEDRREESGYHPIEVLKRRQCRNVVYSILDPNPNRRLTAHQVLLSEWVKEIQVCRAGNEGF</sequence>
<comment type="caution">
    <text evidence="14">The sequence shown here is derived from an EMBL/GenBank/DDBJ whole genome shotgun (WGS) entry which is preliminary data.</text>
</comment>
<feature type="compositionally biased region" description="Basic and acidic residues" evidence="12">
    <location>
        <begin position="1"/>
        <end position="23"/>
    </location>
</feature>
<dbReference type="InterPro" id="IPR008271">
    <property type="entry name" value="Ser/Thr_kinase_AS"/>
</dbReference>
<evidence type="ECO:0000256" key="4">
    <source>
        <dbReference type="ARBA" id="ARBA00022741"/>
    </source>
</evidence>